<dbReference type="Proteomes" id="UP000228952">
    <property type="component" value="Unassembled WGS sequence"/>
</dbReference>
<dbReference type="AlphaFoldDB" id="A0A2M7W270"/>
<evidence type="ECO:0000313" key="1">
    <source>
        <dbReference type="EMBL" id="PJA14333.1"/>
    </source>
</evidence>
<organism evidence="1 2">
    <name type="scientific">Candidatus Dojkabacteria bacterium CG_4_10_14_0_2_um_filter_Dojkabacteria_WS6_41_15</name>
    <dbReference type="NCBI Taxonomy" id="2014249"/>
    <lineage>
        <taxon>Bacteria</taxon>
        <taxon>Candidatus Dojkabacteria</taxon>
    </lineage>
</organism>
<accession>A0A2M7W270</accession>
<gene>
    <name evidence="1" type="ORF">COX64_02205</name>
</gene>
<dbReference type="EMBL" id="PFQB01000054">
    <property type="protein sequence ID" value="PJA14333.1"/>
    <property type="molecule type" value="Genomic_DNA"/>
</dbReference>
<comment type="caution">
    <text evidence="1">The sequence shown here is derived from an EMBL/GenBank/DDBJ whole genome shotgun (WGS) entry which is preliminary data.</text>
</comment>
<reference evidence="2" key="1">
    <citation type="submission" date="2017-09" db="EMBL/GenBank/DDBJ databases">
        <title>Depth-based differentiation of microbial function through sediment-hosted aquifers and enrichment of novel symbionts in the deep terrestrial subsurface.</title>
        <authorList>
            <person name="Probst A.J."/>
            <person name="Ladd B."/>
            <person name="Jarett J.K."/>
            <person name="Geller-Mcgrath D.E."/>
            <person name="Sieber C.M.K."/>
            <person name="Emerson J.B."/>
            <person name="Anantharaman K."/>
            <person name="Thomas B.C."/>
            <person name="Malmstrom R."/>
            <person name="Stieglmeier M."/>
            <person name="Klingl A."/>
            <person name="Woyke T."/>
            <person name="Ryan C.M."/>
            <person name="Banfield J.F."/>
        </authorList>
    </citation>
    <scope>NUCLEOTIDE SEQUENCE [LARGE SCALE GENOMIC DNA]</scope>
</reference>
<proteinExistence type="predicted"/>
<protein>
    <submittedName>
        <fullName evidence="1">Uncharacterized protein</fullName>
    </submittedName>
</protein>
<name>A0A2M7W270_9BACT</name>
<sequence>MHPNSILHSGVLEQYFPKDHVPIFTSENSEAILEHADHQKPHRKRLSESEKELREERLAKGEAFGFETAQNRLRETLLGNYSVIGFIGFDTRRRYKMFHAVALAILSNEAESIMIELPYDVIPSRTESGLLVLSNERTIAGPDGEQEITNKADMDRFMRLISLRWEEQAHLFLHP</sequence>
<evidence type="ECO:0000313" key="2">
    <source>
        <dbReference type="Proteomes" id="UP000228952"/>
    </source>
</evidence>